<organism evidence="1">
    <name type="scientific">Anguilla anguilla</name>
    <name type="common">European freshwater eel</name>
    <name type="synonym">Muraena anguilla</name>
    <dbReference type="NCBI Taxonomy" id="7936"/>
    <lineage>
        <taxon>Eukaryota</taxon>
        <taxon>Metazoa</taxon>
        <taxon>Chordata</taxon>
        <taxon>Craniata</taxon>
        <taxon>Vertebrata</taxon>
        <taxon>Euteleostomi</taxon>
        <taxon>Actinopterygii</taxon>
        <taxon>Neopterygii</taxon>
        <taxon>Teleostei</taxon>
        <taxon>Anguilliformes</taxon>
        <taxon>Anguillidae</taxon>
        <taxon>Anguilla</taxon>
    </lineage>
</organism>
<reference evidence="1" key="2">
    <citation type="journal article" date="2015" name="Fish Shellfish Immunol.">
        <title>Early steps in the European eel (Anguilla anguilla)-Vibrio vulnificus interaction in the gills: Role of the RtxA13 toxin.</title>
        <authorList>
            <person name="Callol A."/>
            <person name="Pajuelo D."/>
            <person name="Ebbesson L."/>
            <person name="Teles M."/>
            <person name="MacKenzie S."/>
            <person name="Amaro C."/>
        </authorList>
    </citation>
    <scope>NUCLEOTIDE SEQUENCE</scope>
</reference>
<evidence type="ECO:0000313" key="1">
    <source>
        <dbReference type="EMBL" id="JAH58318.1"/>
    </source>
</evidence>
<accession>A0A0E9U026</accession>
<protein>
    <submittedName>
        <fullName evidence="1">Uncharacterized protein</fullName>
    </submittedName>
</protein>
<proteinExistence type="predicted"/>
<name>A0A0E9U026_ANGAN</name>
<sequence length="31" mass="3545">MLCPFFDMVLTMTPYSSGAKIINRSKFYGLI</sequence>
<dbReference type="EMBL" id="GBXM01050259">
    <property type="protein sequence ID" value="JAH58318.1"/>
    <property type="molecule type" value="Transcribed_RNA"/>
</dbReference>
<dbReference type="AlphaFoldDB" id="A0A0E9U026"/>
<reference evidence="1" key="1">
    <citation type="submission" date="2014-11" db="EMBL/GenBank/DDBJ databases">
        <authorList>
            <person name="Amaro Gonzalez C."/>
        </authorList>
    </citation>
    <scope>NUCLEOTIDE SEQUENCE</scope>
</reference>